<evidence type="ECO:0000256" key="6">
    <source>
        <dbReference type="ARBA" id="ARBA00022840"/>
    </source>
</evidence>
<evidence type="ECO:0000256" key="3">
    <source>
        <dbReference type="ARBA" id="ARBA00022679"/>
    </source>
</evidence>
<dbReference type="InterPro" id="IPR003594">
    <property type="entry name" value="HATPase_dom"/>
</dbReference>
<dbReference type="SMART" id="SM00387">
    <property type="entry name" value="HATPase_c"/>
    <property type="match status" value="1"/>
</dbReference>
<evidence type="ECO:0000256" key="1">
    <source>
        <dbReference type="ARBA" id="ARBA00000085"/>
    </source>
</evidence>
<evidence type="ECO:0000259" key="9">
    <source>
        <dbReference type="PROSITE" id="PS50109"/>
    </source>
</evidence>
<keyword evidence="8" id="KW-0812">Transmembrane</keyword>
<evidence type="ECO:0000256" key="5">
    <source>
        <dbReference type="ARBA" id="ARBA00022777"/>
    </source>
</evidence>
<dbReference type="PRINTS" id="PR00344">
    <property type="entry name" value="BCTRLSENSOR"/>
</dbReference>
<keyword evidence="11" id="KW-1185">Reference proteome</keyword>
<keyword evidence="3" id="KW-0808">Transferase</keyword>
<dbReference type="PANTHER" id="PTHR42878:SF7">
    <property type="entry name" value="SENSOR HISTIDINE KINASE GLRK"/>
    <property type="match status" value="1"/>
</dbReference>
<gene>
    <name evidence="10" type="ORF">GGQ98_001200</name>
</gene>
<organism evidence="10 11">
    <name type="scientific">Sphingosinicella soli</name>
    <dbReference type="NCBI Taxonomy" id="333708"/>
    <lineage>
        <taxon>Bacteria</taxon>
        <taxon>Pseudomonadati</taxon>
        <taxon>Pseudomonadota</taxon>
        <taxon>Alphaproteobacteria</taxon>
        <taxon>Sphingomonadales</taxon>
        <taxon>Sphingosinicellaceae</taxon>
        <taxon>Sphingosinicella</taxon>
    </lineage>
</organism>
<keyword evidence="6" id="KW-0067">ATP-binding</keyword>
<dbReference type="SUPFAM" id="SSF55874">
    <property type="entry name" value="ATPase domain of HSP90 chaperone/DNA topoisomerase II/histidine kinase"/>
    <property type="match status" value="1"/>
</dbReference>
<evidence type="ECO:0000256" key="8">
    <source>
        <dbReference type="SAM" id="Phobius"/>
    </source>
</evidence>
<dbReference type="PROSITE" id="PS50109">
    <property type="entry name" value="HIS_KIN"/>
    <property type="match status" value="1"/>
</dbReference>
<dbReference type="Proteomes" id="UP000566324">
    <property type="component" value="Unassembled WGS sequence"/>
</dbReference>
<dbReference type="Gene3D" id="3.30.565.10">
    <property type="entry name" value="Histidine kinase-like ATPase, C-terminal domain"/>
    <property type="match status" value="1"/>
</dbReference>
<dbReference type="GO" id="GO:0005524">
    <property type="term" value="F:ATP binding"/>
    <property type="evidence" value="ECO:0007669"/>
    <property type="project" value="UniProtKB-KW"/>
</dbReference>
<dbReference type="InterPro" id="IPR004358">
    <property type="entry name" value="Sig_transdc_His_kin-like_C"/>
</dbReference>
<dbReference type="GO" id="GO:0004673">
    <property type="term" value="F:protein histidine kinase activity"/>
    <property type="evidence" value="ECO:0007669"/>
    <property type="project" value="UniProtKB-EC"/>
</dbReference>
<evidence type="ECO:0000256" key="2">
    <source>
        <dbReference type="ARBA" id="ARBA00012438"/>
    </source>
</evidence>
<keyword evidence="7" id="KW-0902">Two-component regulatory system</keyword>
<reference evidence="10 11" key="1">
    <citation type="submission" date="2020-08" db="EMBL/GenBank/DDBJ databases">
        <title>Genomic Encyclopedia of Type Strains, Phase IV (KMG-IV): sequencing the most valuable type-strain genomes for metagenomic binning, comparative biology and taxonomic classification.</title>
        <authorList>
            <person name="Goeker M."/>
        </authorList>
    </citation>
    <scope>NUCLEOTIDE SEQUENCE [LARGE SCALE GENOMIC DNA]</scope>
    <source>
        <strain evidence="10 11">DSM 17328</strain>
    </source>
</reference>
<keyword evidence="8" id="KW-0472">Membrane</keyword>
<evidence type="ECO:0000313" key="11">
    <source>
        <dbReference type="Proteomes" id="UP000566324"/>
    </source>
</evidence>
<dbReference type="InterPro" id="IPR036890">
    <property type="entry name" value="HATPase_C_sf"/>
</dbReference>
<keyword evidence="4" id="KW-0547">Nucleotide-binding</keyword>
<dbReference type="RefSeq" id="WP_207791282.1">
    <property type="nucleotide sequence ID" value="NZ_JACHNZ010000011.1"/>
</dbReference>
<name>A0A7W7B053_9SPHN</name>
<feature type="domain" description="Histidine kinase" evidence="9">
    <location>
        <begin position="223"/>
        <end position="442"/>
    </location>
</feature>
<feature type="transmembrane region" description="Helical" evidence="8">
    <location>
        <begin position="26"/>
        <end position="48"/>
    </location>
</feature>
<dbReference type="EC" id="2.7.13.3" evidence="2"/>
<sequence>MGLTVRLILLAVSSFAFIRLSVLSGYQASALFAFIVTSALIFEMIRFVSRTNFELTRFHEAARYEDYGERFELGRLGSGFGELGAALNGIFSQFQEARVAQERELSRYKALLEQVPVPLISLHSNRTLTLWNRAARRQFHGVAVKALSGLDPFGEDLCRQIEDIRPGERRLATIIVDSTRQRVTLAATQIVTREGSEKLISIQNIQSELDVAQLEAWQDLVRVLTHEIMNSITPISSLAQTAATLMRDVDAGSEKGSHEDIRNAVETIAARSEKLTKFVSNYRQLMHIPPPQVKSILAEDLFAQITALYAPQWAEETLDLRVEISPRNLRLAVDPALMEQVLINMLKNAQEATAEQRRPTVSLKAGLDNNGAAYIEVADNGTGIPADVAEKIFVPFYTTKPEGSGVGLALTRQVMIAHGGTISVAPRPGGGTKFTLGLPTKSAGKA</sequence>
<dbReference type="PANTHER" id="PTHR42878">
    <property type="entry name" value="TWO-COMPONENT HISTIDINE KINASE"/>
    <property type="match status" value="1"/>
</dbReference>
<dbReference type="GO" id="GO:0030295">
    <property type="term" value="F:protein kinase activator activity"/>
    <property type="evidence" value="ECO:0007669"/>
    <property type="project" value="TreeGrafter"/>
</dbReference>
<dbReference type="InterPro" id="IPR050351">
    <property type="entry name" value="BphY/WalK/GraS-like"/>
</dbReference>
<proteinExistence type="predicted"/>
<comment type="caution">
    <text evidence="10">The sequence shown here is derived from an EMBL/GenBank/DDBJ whole genome shotgun (WGS) entry which is preliminary data.</text>
</comment>
<dbReference type="InterPro" id="IPR005467">
    <property type="entry name" value="His_kinase_dom"/>
</dbReference>
<evidence type="ECO:0000256" key="7">
    <source>
        <dbReference type="ARBA" id="ARBA00023012"/>
    </source>
</evidence>
<dbReference type="Pfam" id="PF02518">
    <property type="entry name" value="HATPase_c"/>
    <property type="match status" value="1"/>
</dbReference>
<dbReference type="AlphaFoldDB" id="A0A7W7B053"/>
<protein>
    <recommendedName>
        <fullName evidence="2">histidine kinase</fullName>
        <ecNumber evidence="2">2.7.13.3</ecNumber>
    </recommendedName>
</protein>
<keyword evidence="8" id="KW-1133">Transmembrane helix</keyword>
<keyword evidence="5 10" id="KW-0418">Kinase</keyword>
<dbReference type="EMBL" id="JACHNZ010000011">
    <property type="protein sequence ID" value="MBB4631588.1"/>
    <property type="molecule type" value="Genomic_DNA"/>
</dbReference>
<comment type="catalytic activity">
    <reaction evidence="1">
        <text>ATP + protein L-histidine = ADP + protein N-phospho-L-histidine.</text>
        <dbReference type="EC" id="2.7.13.3"/>
    </reaction>
</comment>
<evidence type="ECO:0000256" key="4">
    <source>
        <dbReference type="ARBA" id="ARBA00022741"/>
    </source>
</evidence>
<accession>A0A7W7B053</accession>
<dbReference type="GO" id="GO:0007234">
    <property type="term" value="P:osmosensory signaling via phosphorelay pathway"/>
    <property type="evidence" value="ECO:0007669"/>
    <property type="project" value="TreeGrafter"/>
</dbReference>
<dbReference type="GO" id="GO:0000156">
    <property type="term" value="F:phosphorelay response regulator activity"/>
    <property type="evidence" value="ECO:0007669"/>
    <property type="project" value="TreeGrafter"/>
</dbReference>
<evidence type="ECO:0000313" key="10">
    <source>
        <dbReference type="EMBL" id="MBB4631588.1"/>
    </source>
</evidence>